<dbReference type="Proteomes" id="UP000239724">
    <property type="component" value="Unassembled WGS sequence"/>
</dbReference>
<proteinExistence type="predicted"/>
<dbReference type="Gene3D" id="3.30.420.40">
    <property type="match status" value="2"/>
</dbReference>
<gene>
    <name evidence="4" type="ORF">CCS01_05410</name>
</gene>
<dbReference type="InterPro" id="IPR013126">
    <property type="entry name" value="Hsp_70_fam"/>
</dbReference>
<keyword evidence="3" id="KW-1133">Transmembrane helix</keyword>
<protein>
    <recommendedName>
        <fullName evidence="6">Molecular chaperone DnaK</fullName>
    </recommendedName>
</protein>
<dbReference type="SUPFAM" id="SSF53067">
    <property type="entry name" value="Actin-like ATPase domain"/>
    <property type="match status" value="2"/>
</dbReference>
<dbReference type="EMBL" id="NHRY01000060">
    <property type="protein sequence ID" value="PPQ36230.1"/>
    <property type="molecule type" value="Genomic_DNA"/>
</dbReference>
<evidence type="ECO:0000256" key="3">
    <source>
        <dbReference type="SAM" id="Phobius"/>
    </source>
</evidence>
<dbReference type="GO" id="GO:0005524">
    <property type="term" value="F:ATP binding"/>
    <property type="evidence" value="ECO:0007669"/>
    <property type="project" value="UniProtKB-KW"/>
</dbReference>
<keyword evidence="2" id="KW-0067">ATP-binding</keyword>
<comment type="caution">
    <text evidence="4">The sequence shown here is derived from an EMBL/GenBank/DDBJ whole genome shotgun (WGS) entry which is preliminary data.</text>
</comment>
<feature type="transmembrane region" description="Helical" evidence="3">
    <location>
        <begin position="574"/>
        <end position="596"/>
    </location>
</feature>
<accession>A0A2S6NLG8</accession>
<evidence type="ECO:0008006" key="6">
    <source>
        <dbReference type="Google" id="ProtNLM"/>
    </source>
</evidence>
<feature type="transmembrane region" description="Helical" evidence="3">
    <location>
        <begin position="545"/>
        <end position="568"/>
    </location>
</feature>
<keyword evidence="3" id="KW-0472">Membrane</keyword>
<dbReference type="InterPro" id="IPR043129">
    <property type="entry name" value="ATPase_NBD"/>
</dbReference>
<dbReference type="CDD" id="cd10170">
    <property type="entry name" value="ASKHA_NBD_HSP70"/>
    <property type="match status" value="1"/>
</dbReference>
<name>A0A2S6NLG8_RHOGL</name>
<reference evidence="4 5" key="1">
    <citation type="journal article" date="2018" name="Arch. Microbiol.">
        <title>New insights into the metabolic potential of the phototrophic purple bacterium Rhodopila globiformis DSM 161(T) from its draft genome sequence and evidence for a vanadium-dependent nitrogenase.</title>
        <authorList>
            <person name="Imhoff J.F."/>
            <person name="Rahn T."/>
            <person name="Kunzel S."/>
            <person name="Neulinger S.C."/>
        </authorList>
    </citation>
    <scope>NUCLEOTIDE SEQUENCE [LARGE SCALE GENOMIC DNA]</scope>
    <source>
        <strain evidence="4 5">DSM 161</strain>
    </source>
</reference>
<evidence type="ECO:0000313" key="5">
    <source>
        <dbReference type="Proteomes" id="UP000239724"/>
    </source>
</evidence>
<organism evidence="4 5">
    <name type="scientific">Rhodopila globiformis</name>
    <name type="common">Rhodopseudomonas globiformis</name>
    <dbReference type="NCBI Taxonomy" id="1071"/>
    <lineage>
        <taxon>Bacteria</taxon>
        <taxon>Pseudomonadati</taxon>
        <taxon>Pseudomonadota</taxon>
        <taxon>Alphaproteobacteria</taxon>
        <taxon>Acetobacterales</taxon>
        <taxon>Acetobacteraceae</taxon>
        <taxon>Rhodopila</taxon>
    </lineage>
</organism>
<keyword evidence="1" id="KW-0547">Nucleotide-binding</keyword>
<dbReference type="OrthoDB" id="9807934at2"/>
<sequence>MTTYLGIDFGTSNTHVAYCNDQGEGALIAVPIKIAGKSPTATCVLWGTAPDGSDIVEAFGTVAMETWSQYDAEEQAGKRIACGFKPDIARSDRARTDARAFLTKVCQSVLDIQPAAVRAGQTIIGVPAEISQEHRDRTREIVRAAGFAEAVCVDEPLGALAYHLTNGSITPAEAHVGIVVVDFGGGTLDLALVTSEQGLRAPWGDPALGGRLFDDLFYQWIQDQNGEFEVSEREALAVWQQECREMKESFSRRWSMIGDGMNDFRFRIDVGDGRKTLRNGSVAEFLERARSYRPSALAVNYFQRFGMPGPLGNGTTIDLLDWIRRTMQREGAGGPIRERFSKVVLTGGSSEWPFMRGIAAEVFGVDPETGILRSDDPEATVGSGLALYNALRARHKARREELIAAGPAAAAGVAHAVAVRLDGFADEVAAATIDATMPRIEAVFTDWYNRGGSLKEVEAEVTAICASFEPEAKTLIEDAWRSLDADLLRVLRDHLRDFLRAHEIARDVSRYVPDVSGAVSLSGVHGGTSEGIANELAGFAGNMTVIAAGIGAVVVATVNLHVIVLLAVAHPVLALVAGIGALATWLGLGSAVGGAVENAVREHKFNAVSRRLLHWALPESRLKAKLAEGRAAAQATLKQKILESLETVGGTDGIAGAAVRAFEGMIAAAVSDLGVLEELARIPEAETPDVSEPEVA</sequence>
<evidence type="ECO:0000313" key="4">
    <source>
        <dbReference type="EMBL" id="PPQ36230.1"/>
    </source>
</evidence>
<keyword evidence="3" id="KW-0812">Transmembrane</keyword>
<evidence type="ECO:0000256" key="2">
    <source>
        <dbReference type="ARBA" id="ARBA00022840"/>
    </source>
</evidence>
<dbReference type="AlphaFoldDB" id="A0A2S6NLG8"/>
<dbReference type="Pfam" id="PF00012">
    <property type="entry name" value="HSP70"/>
    <property type="match status" value="1"/>
</dbReference>
<dbReference type="RefSeq" id="WP_104517826.1">
    <property type="nucleotide sequence ID" value="NZ_NHRY01000060.1"/>
</dbReference>
<dbReference type="Gene3D" id="3.90.640.10">
    <property type="entry name" value="Actin, Chain A, domain 4"/>
    <property type="match status" value="1"/>
</dbReference>
<dbReference type="PANTHER" id="PTHR42749:SF1">
    <property type="entry name" value="CELL SHAPE-DETERMINING PROTEIN MREB"/>
    <property type="match status" value="1"/>
</dbReference>
<dbReference type="PANTHER" id="PTHR42749">
    <property type="entry name" value="CELL SHAPE-DETERMINING PROTEIN MREB"/>
    <property type="match status" value="1"/>
</dbReference>
<keyword evidence="5" id="KW-1185">Reference proteome</keyword>
<dbReference type="GO" id="GO:0140662">
    <property type="term" value="F:ATP-dependent protein folding chaperone"/>
    <property type="evidence" value="ECO:0007669"/>
    <property type="project" value="InterPro"/>
</dbReference>
<evidence type="ECO:0000256" key="1">
    <source>
        <dbReference type="ARBA" id="ARBA00022741"/>
    </source>
</evidence>